<accession>A0A058ZKR5</accession>
<dbReference type="SUPFAM" id="SSF53474">
    <property type="entry name" value="alpha/beta-Hydrolases"/>
    <property type="match status" value="1"/>
</dbReference>
<dbReference type="Proteomes" id="UP000024836">
    <property type="component" value="Unassembled WGS sequence"/>
</dbReference>
<dbReference type="EMBL" id="AQQY01000005">
    <property type="protein sequence ID" value="KCV82153.1"/>
    <property type="molecule type" value="Genomic_DNA"/>
</dbReference>
<dbReference type="InterPro" id="IPR029058">
    <property type="entry name" value="AB_hydrolase_fold"/>
</dbReference>
<gene>
    <name evidence="1" type="ORF">ATO10_09918</name>
</gene>
<name>A0A058ZKR5_9RHOB</name>
<protein>
    <submittedName>
        <fullName evidence="1">Uncharacterized protein</fullName>
    </submittedName>
</protein>
<keyword evidence="2" id="KW-1185">Reference proteome</keyword>
<comment type="caution">
    <text evidence="1">The sequence shown here is derived from an EMBL/GenBank/DDBJ whole genome shotgun (WGS) entry which is preliminary data.</text>
</comment>
<evidence type="ECO:0000313" key="1">
    <source>
        <dbReference type="EMBL" id="KCV82153.1"/>
    </source>
</evidence>
<organism evidence="1 2">
    <name type="scientific">Actibacterium atlanticum</name>
    <dbReference type="NCBI Taxonomy" id="1461693"/>
    <lineage>
        <taxon>Bacteria</taxon>
        <taxon>Pseudomonadati</taxon>
        <taxon>Pseudomonadota</taxon>
        <taxon>Alphaproteobacteria</taxon>
        <taxon>Rhodobacterales</taxon>
        <taxon>Roseobacteraceae</taxon>
        <taxon>Actibacterium</taxon>
    </lineage>
</organism>
<sequence length="216" mass="24459">MVTSPTKRALSHEGNIATLKRKKCAQQFMMFAGLWRDYMSAAPDFLRNSGISDRNTMVLRDPYDTFYERGVSSDISSSELLTEWIYNYLRKAPHIREAYTVGNSAGAYAAIYFGCKLGVDEVFAFAPSGLNRLTILMDAIEQAPSHTKINVFYDTRHERDTYFATQLGQSDRVKLVPSPEDEPDGHWVMIRKLERNQLRDIFPPYRAVDSAPASGG</sequence>
<proteinExistence type="predicted"/>
<dbReference type="AlphaFoldDB" id="A0A058ZKR5"/>
<evidence type="ECO:0000313" key="2">
    <source>
        <dbReference type="Proteomes" id="UP000024836"/>
    </source>
</evidence>
<reference evidence="1 2" key="1">
    <citation type="submission" date="2013-04" db="EMBL/GenBank/DDBJ databases">
        <title>Shimia sp. 22II-S11-Z10 Genome Sequencing.</title>
        <authorList>
            <person name="Lai Q."/>
            <person name="Li G."/>
            <person name="Shao Z."/>
        </authorList>
    </citation>
    <scope>NUCLEOTIDE SEQUENCE [LARGE SCALE GENOMIC DNA]</scope>
    <source>
        <strain evidence="2">22II-S11-Z10</strain>
    </source>
</reference>